<keyword evidence="1" id="KW-1133">Transmembrane helix</keyword>
<keyword evidence="1" id="KW-0812">Transmembrane</keyword>
<evidence type="ECO:0000256" key="1">
    <source>
        <dbReference type="SAM" id="Phobius"/>
    </source>
</evidence>
<name>A0ABV3QYS9_9HYPH</name>
<reference evidence="2 3" key="1">
    <citation type="submission" date="2024-06" db="EMBL/GenBank/DDBJ databases">
        <authorList>
            <person name="Tuo L."/>
        </authorList>
    </citation>
    <scope>NUCLEOTIDE SEQUENCE [LARGE SCALE GENOMIC DNA]</scope>
    <source>
        <strain evidence="2 3">ZMM04-5</strain>
    </source>
</reference>
<dbReference type="EMBL" id="JBFOCI010000002">
    <property type="protein sequence ID" value="MEW9806186.1"/>
    <property type="molecule type" value="Genomic_DNA"/>
</dbReference>
<feature type="transmembrane region" description="Helical" evidence="1">
    <location>
        <begin position="73"/>
        <end position="90"/>
    </location>
</feature>
<keyword evidence="1" id="KW-0472">Membrane</keyword>
<accession>A0ABV3QYS9</accession>
<proteinExistence type="predicted"/>
<evidence type="ECO:0000313" key="3">
    <source>
        <dbReference type="Proteomes" id="UP001556196"/>
    </source>
</evidence>
<protein>
    <submittedName>
        <fullName evidence="2">DUF2628 domain-containing protein</fullName>
    </submittedName>
</protein>
<dbReference type="Pfam" id="PF10947">
    <property type="entry name" value="DUF2628"/>
    <property type="match status" value="1"/>
</dbReference>
<dbReference type="Proteomes" id="UP001556196">
    <property type="component" value="Unassembled WGS sequence"/>
</dbReference>
<sequence length="158" mass="16624">MAIHVVMEPPGADTTQAAERAVIVRDGFAFLAFLVPPLWLAWHRLWTEAILALAASIALAALGEMAGYGPLGAALSLLVSLFVGLEGPALRVNALRRRGWVEWGVVEAGNRAEAEIRYLAGDGAVVEAAPAPPRAVVPSVGRLQSGPALGLFDYPGRH</sequence>
<dbReference type="InterPro" id="IPR024399">
    <property type="entry name" value="DUF2628"/>
</dbReference>
<organism evidence="2 3">
    <name type="scientific">Mesorhizobium marinum</name>
    <dbReference type="NCBI Taxonomy" id="3228790"/>
    <lineage>
        <taxon>Bacteria</taxon>
        <taxon>Pseudomonadati</taxon>
        <taxon>Pseudomonadota</taxon>
        <taxon>Alphaproteobacteria</taxon>
        <taxon>Hyphomicrobiales</taxon>
        <taxon>Phyllobacteriaceae</taxon>
        <taxon>Mesorhizobium</taxon>
    </lineage>
</organism>
<comment type="caution">
    <text evidence="2">The sequence shown here is derived from an EMBL/GenBank/DDBJ whole genome shotgun (WGS) entry which is preliminary data.</text>
</comment>
<dbReference type="RefSeq" id="WP_367723258.1">
    <property type="nucleotide sequence ID" value="NZ_JBFOCI010000002.1"/>
</dbReference>
<evidence type="ECO:0000313" key="2">
    <source>
        <dbReference type="EMBL" id="MEW9806186.1"/>
    </source>
</evidence>
<keyword evidence="3" id="KW-1185">Reference proteome</keyword>
<feature type="transmembrane region" description="Helical" evidence="1">
    <location>
        <begin position="22"/>
        <end position="42"/>
    </location>
</feature>
<gene>
    <name evidence="2" type="ORF">ABUE31_09350</name>
</gene>